<evidence type="ECO:0000313" key="2">
    <source>
        <dbReference type="Proteomes" id="UP000029120"/>
    </source>
</evidence>
<dbReference type="AlphaFoldDB" id="A0A087FZQ9"/>
<keyword evidence="2" id="KW-1185">Reference proteome</keyword>
<dbReference type="SUPFAM" id="SSF52058">
    <property type="entry name" value="L domain-like"/>
    <property type="match status" value="1"/>
</dbReference>
<gene>
    <name evidence="1" type="ORF">AALP_AAs67735U000200</name>
</gene>
<dbReference type="OrthoDB" id="1934476at2759"/>
<organism evidence="1 2">
    <name type="scientific">Arabis alpina</name>
    <name type="common">Alpine rock-cress</name>
    <dbReference type="NCBI Taxonomy" id="50452"/>
    <lineage>
        <taxon>Eukaryota</taxon>
        <taxon>Viridiplantae</taxon>
        <taxon>Streptophyta</taxon>
        <taxon>Embryophyta</taxon>
        <taxon>Tracheophyta</taxon>
        <taxon>Spermatophyta</taxon>
        <taxon>Magnoliopsida</taxon>
        <taxon>eudicotyledons</taxon>
        <taxon>Gunneridae</taxon>
        <taxon>Pentapetalae</taxon>
        <taxon>rosids</taxon>
        <taxon>malvids</taxon>
        <taxon>Brassicales</taxon>
        <taxon>Brassicaceae</taxon>
        <taxon>Arabideae</taxon>
        <taxon>Arabis</taxon>
    </lineage>
</organism>
<dbReference type="PANTHER" id="PTHR48010:SF8">
    <property type="entry name" value="OS08G0117700 PROTEIN"/>
    <property type="match status" value="1"/>
</dbReference>
<dbReference type="Gramene" id="KFK23111">
    <property type="protein sequence ID" value="KFK23111"/>
    <property type="gene ID" value="AALP_AAs67735U000200"/>
</dbReference>
<dbReference type="Pfam" id="PF00560">
    <property type="entry name" value="LRR_1"/>
    <property type="match status" value="2"/>
</dbReference>
<dbReference type="InterPro" id="IPR050994">
    <property type="entry name" value="At_inactive_RLKs"/>
</dbReference>
<dbReference type="InterPro" id="IPR001611">
    <property type="entry name" value="Leu-rich_rpt"/>
</dbReference>
<accession>A0A087FZQ9</accession>
<proteinExistence type="predicted"/>
<dbReference type="PANTHER" id="PTHR48010">
    <property type="entry name" value="OS05G0588300 PROTEIN"/>
    <property type="match status" value="1"/>
</dbReference>
<protein>
    <recommendedName>
        <fullName evidence="3">Leucine-rich repeat-containing N-terminal plant-type domain-containing protein</fullName>
    </recommendedName>
</protein>
<evidence type="ECO:0008006" key="3">
    <source>
        <dbReference type="Google" id="ProtNLM"/>
    </source>
</evidence>
<sequence>MSVNGLCNYTICVSNSLSGPLSPDLTECKQLQLLILAANNFSGEIPGEIWPELKNLAQLDLSSNEFTGTII</sequence>
<reference evidence="2" key="1">
    <citation type="journal article" date="2015" name="Nat. Plants">
        <title>Genome expansion of Arabis alpina linked with retrotransposition and reduced symmetric DNA methylation.</title>
        <authorList>
            <person name="Willing E.M."/>
            <person name="Rawat V."/>
            <person name="Mandakova T."/>
            <person name="Maumus F."/>
            <person name="James G.V."/>
            <person name="Nordstroem K.J."/>
            <person name="Becker C."/>
            <person name="Warthmann N."/>
            <person name="Chica C."/>
            <person name="Szarzynska B."/>
            <person name="Zytnicki M."/>
            <person name="Albani M.C."/>
            <person name="Kiefer C."/>
            <person name="Bergonzi S."/>
            <person name="Castaings L."/>
            <person name="Mateos J.L."/>
            <person name="Berns M.C."/>
            <person name="Bujdoso N."/>
            <person name="Piofczyk T."/>
            <person name="de Lorenzo L."/>
            <person name="Barrero-Sicilia C."/>
            <person name="Mateos I."/>
            <person name="Piednoel M."/>
            <person name="Hagmann J."/>
            <person name="Chen-Min-Tao R."/>
            <person name="Iglesias-Fernandez R."/>
            <person name="Schuster S.C."/>
            <person name="Alonso-Blanco C."/>
            <person name="Roudier F."/>
            <person name="Carbonero P."/>
            <person name="Paz-Ares J."/>
            <person name="Davis S.J."/>
            <person name="Pecinka A."/>
            <person name="Quesneville H."/>
            <person name="Colot V."/>
            <person name="Lysak M.A."/>
            <person name="Weigel D."/>
            <person name="Coupland G."/>
            <person name="Schneeberger K."/>
        </authorList>
    </citation>
    <scope>NUCLEOTIDE SEQUENCE [LARGE SCALE GENOMIC DNA]</scope>
    <source>
        <strain evidence="2">cv. Pajares</strain>
    </source>
</reference>
<dbReference type="Gene3D" id="3.80.10.10">
    <property type="entry name" value="Ribonuclease Inhibitor"/>
    <property type="match status" value="1"/>
</dbReference>
<name>A0A087FZQ9_ARAAL</name>
<dbReference type="Proteomes" id="UP000029120">
    <property type="component" value="Unassembled WGS sequence"/>
</dbReference>
<dbReference type="InterPro" id="IPR032675">
    <property type="entry name" value="LRR_dom_sf"/>
</dbReference>
<dbReference type="EMBL" id="KL982299">
    <property type="protein sequence ID" value="KFK23111.1"/>
    <property type="molecule type" value="Genomic_DNA"/>
</dbReference>
<evidence type="ECO:0000313" key="1">
    <source>
        <dbReference type="EMBL" id="KFK23111.1"/>
    </source>
</evidence>